<dbReference type="Pfam" id="PF16216">
    <property type="entry name" value="GxGYxYP_N"/>
    <property type="match status" value="1"/>
</dbReference>
<evidence type="ECO:0000313" key="6">
    <source>
        <dbReference type="Proteomes" id="UP000287394"/>
    </source>
</evidence>
<evidence type="ECO:0000313" key="5">
    <source>
        <dbReference type="EMBL" id="BDI32499.1"/>
    </source>
</evidence>
<dbReference type="InterPro" id="IPR032626">
    <property type="entry name" value="GxGYxYP_N_1st"/>
</dbReference>
<dbReference type="PANTHER" id="PTHR37321:SF1">
    <property type="entry name" value="EXPORTED PROTEIN"/>
    <property type="match status" value="1"/>
</dbReference>
<feature type="domain" description="GxGYxYP putative glycoside hydrolase third N-terminal" evidence="4">
    <location>
        <begin position="190"/>
        <end position="274"/>
    </location>
</feature>
<protein>
    <submittedName>
        <fullName evidence="5">Uncharacterized protein</fullName>
    </submittedName>
</protein>
<evidence type="ECO:0000259" key="1">
    <source>
        <dbReference type="Pfam" id="PF14323"/>
    </source>
</evidence>
<evidence type="ECO:0000259" key="4">
    <source>
        <dbReference type="Pfam" id="PF20958"/>
    </source>
</evidence>
<dbReference type="Pfam" id="PF20957">
    <property type="entry name" value="GxGYxYP_N_2nd"/>
    <property type="match status" value="1"/>
</dbReference>
<evidence type="ECO:0000259" key="3">
    <source>
        <dbReference type="Pfam" id="PF20957"/>
    </source>
</evidence>
<dbReference type="KEGG" id="ccot:CCAX7_45500"/>
<feature type="domain" description="GxGYxYP putative glycoside hydrolase second N-terminal" evidence="3">
    <location>
        <begin position="116"/>
        <end position="187"/>
    </location>
</feature>
<dbReference type="PANTHER" id="PTHR37321">
    <property type="entry name" value="EXPORTED PROTEIN-RELATED"/>
    <property type="match status" value="1"/>
</dbReference>
<feature type="domain" description="GxGYxYP putative glycoside hydrolase C-terminal" evidence="1">
    <location>
        <begin position="297"/>
        <end position="519"/>
    </location>
</feature>
<evidence type="ECO:0000259" key="2">
    <source>
        <dbReference type="Pfam" id="PF16216"/>
    </source>
</evidence>
<organism evidence="5 6">
    <name type="scientific">Capsulimonas corticalis</name>
    <dbReference type="NCBI Taxonomy" id="2219043"/>
    <lineage>
        <taxon>Bacteria</taxon>
        <taxon>Bacillati</taxon>
        <taxon>Armatimonadota</taxon>
        <taxon>Armatimonadia</taxon>
        <taxon>Capsulimonadales</taxon>
        <taxon>Capsulimonadaceae</taxon>
        <taxon>Capsulimonas</taxon>
    </lineage>
</organism>
<reference evidence="5 6" key="1">
    <citation type="journal article" date="2019" name="Int. J. Syst. Evol. Microbiol.">
        <title>Capsulimonas corticalis gen. nov., sp. nov., an aerobic capsulated bacterium, of a novel bacterial order, Capsulimonadales ord. nov., of the class Armatimonadia of the phylum Armatimonadetes.</title>
        <authorList>
            <person name="Li J."/>
            <person name="Kudo C."/>
            <person name="Tonouchi A."/>
        </authorList>
    </citation>
    <scope>NUCLEOTIDE SEQUENCE [LARGE SCALE GENOMIC DNA]</scope>
    <source>
        <strain evidence="5 6">AX-7</strain>
    </source>
</reference>
<feature type="domain" description="GxGYxYP putative glycoside hydrolase first N-terminal" evidence="2">
    <location>
        <begin position="58"/>
        <end position="114"/>
    </location>
</feature>
<dbReference type="Gene3D" id="3.20.20.490">
    <property type="entry name" value="GxGYxYP glycoside hydrolase, C-terminal domain"/>
    <property type="match status" value="1"/>
</dbReference>
<sequence>MSKLYRTAAAAIALTGAIIHPSIAGINWPKKQLLPTFAQPAPTQDLISLPTTGSASPKAETVLFSSLKGLVNRTKPRIWTCEGSGDDKYEWLTELGLSYTEPSDPWSLIIKYRQEIKGIIVYDDAQPDTINLATTIAGSSNALVASPDLVAKLTSEPYSLPILKDLRGKFHGRLSVYQYLYDNYWAKTTHRVLTGLDPTAIYGNLREYAVAINSTVLWLDPRKPKEKALLNRYLASMGPGTLYMGWWAEEGSGVRAASAYGIVTCASDWSTNLTNFGGTSRKVEVKPTPAAIPPIENKIYIAFIISDGDNFQYLEHHFHQMWLDPERGKIPMGWTVSPTMLDAMPGVLNYYYKTATDNDCLLCGPSGYGYTYPNYWRDGKALNQFVAKSDEYCNRAGLKIITIWNTITGGIDPKVGESYAKYAPSLLGLTGQHAGRGLKIYDHKLPTFDLTATYCGVMDHLVREVKGGSAGWDGKSPRFLIIQAEPWHGLMPADFVTFVKGLNSNYQIVRPDTIFKMMRSVNQLPTDPLKSK</sequence>
<dbReference type="Pfam" id="PF14323">
    <property type="entry name" value="GxGYxYP_C"/>
    <property type="match status" value="1"/>
</dbReference>
<keyword evidence="6" id="KW-1185">Reference proteome</keyword>
<dbReference type="InterPro" id="IPR025832">
    <property type="entry name" value="GxGYxYP_C"/>
</dbReference>
<dbReference type="Proteomes" id="UP000287394">
    <property type="component" value="Chromosome"/>
</dbReference>
<dbReference type="InterPro" id="IPR038410">
    <property type="entry name" value="GxGYxYP_C_sf"/>
</dbReference>
<dbReference type="EMBL" id="AP025739">
    <property type="protein sequence ID" value="BDI32499.1"/>
    <property type="molecule type" value="Genomic_DNA"/>
</dbReference>
<dbReference type="OrthoDB" id="3799094at2"/>
<dbReference type="RefSeq" id="WP_119324901.1">
    <property type="nucleotide sequence ID" value="NZ_AP025739.1"/>
</dbReference>
<gene>
    <name evidence="5" type="ORF">CCAX7_45500</name>
</gene>
<dbReference type="InterPro" id="IPR048310">
    <property type="entry name" value="GxGYxYP_N_2nd"/>
</dbReference>
<dbReference type="Pfam" id="PF20958">
    <property type="entry name" value="GxGYxYP_N_3rd"/>
    <property type="match status" value="1"/>
</dbReference>
<name>A0A402D5Z7_9BACT</name>
<dbReference type="InterPro" id="IPR048309">
    <property type="entry name" value="GxGYxYP_N_3rd"/>
</dbReference>
<accession>A0A402D5Z7</accession>
<proteinExistence type="predicted"/>
<dbReference type="AlphaFoldDB" id="A0A402D5Z7"/>